<dbReference type="InterPro" id="IPR011042">
    <property type="entry name" value="6-blade_b-propeller_TolB-like"/>
</dbReference>
<dbReference type="Gene3D" id="2.120.10.30">
    <property type="entry name" value="TolB, C-terminal domain"/>
    <property type="match status" value="1"/>
</dbReference>
<evidence type="ECO:0000313" key="2">
    <source>
        <dbReference type="Proteomes" id="UP000295388"/>
    </source>
</evidence>
<dbReference type="SUPFAM" id="SSF82171">
    <property type="entry name" value="DPP6 N-terminal domain-like"/>
    <property type="match status" value="1"/>
</dbReference>
<sequence>MAEPELLFETTDVLIEAPNWSLDGSSLFVNGNGALWRLDIDSPRRGLTRIHFDGLPDLNNDHVLDPDGQHIYLSAMDGHIYRGRLDGGTVERVSPTDGKWHFLHGVSPDGERLAYVEIDDFAVPGRLAVIEPYGSPTVLDTGPGHVDGPEWSPDGNWIYFNTEAFTDDPGHAQLARMPDPGGPVQRLVAGNTVDWFPHLSPDSRWATYLAFPPGTVGHPADLDVEVRVVSVDNWPSILQRYPLFGGQGTINVNSWSPDSTRFAFIAYPIA</sequence>
<name>A0A4R6KKS6_9ACTN</name>
<protein>
    <submittedName>
        <fullName evidence="1">WD40 repeat protein</fullName>
    </submittedName>
</protein>
<keyword evidence="2" id="KW-1185">Reference proteome</keyword>
<evidence type="ECO:0000313" key="1">
    <source>
        <dbReference type="EMBL" id="TDO51591.1"/>
    </source>
</evidence>
<dbReference type="Pfam" id="PF07676">
    <property type="entry name" value="PD40"/>
    <property type="match status" value="1"/>
</dbReference>
<dbReference type="EMBL" id="SNWQ01000003">
    <property type="protein sequence ID" value="TDO51591.1"/>
    <property type="molecule type" value="Genomic_DNA"/>
</dbReference>
<dbReference type="InterPro" id="IPR011659">
    <property type="entry name" value="WD40"/>
</dbReference>
<gene>
    <name evidence="1" type="ORF">EV643_103330</name>
</gene>
<dbReference type="Proteomes" id="UP000295388">
    <property type="component" value="Unassembled WGS sequence"/>
</dbReference>
<reference evidence="1 2" key="1">
    <citation type="submission" date="2019-03" db="EMBL/GenBank/DDBJ databases">
        <title>Genomic Encyclopedia of Type Strains, Phase III (KMG-III): the genomes of soil and plant-associated and newly described type strains.</title>
        <authorList>
            <person name="Whitman W."/>
        </authorList>
    </citation>
    <scope>NUCLEOTIDE SEQUENCE [LARGE SCALE GENOMIC DNA]</scope>
    <source>
        <strain evidence="1 2">VKM Ac-2527</strain>
    </source>
</reference>
<dbReference type="AlphaFoldDB" id="A0A4R6KKS6"/>
<accession>A0A4R6KKS6</accession>
<comment type="caution">
    <text evidence="1">The sequence shown here is derived from an EMBL/GenBank/DDBJ whole genome shotgun (WGS) entry which is preliminary data.</text>
</comment>
<organism evidence="1 2">
    <name type="scientific">Kribbella caucasensis</name>
    <dbReference type="NCBI Taxonomy" id="2512215"/>
    <lineage>
        <taxon>Bacteria</taxon>
        <taxon>Bacillati</taxon>
        <taxon>Actinomycetota</taxon>
        <taxon>Actinomycetes</taxon>
        <taxon>Propionibacteriales</taxon>
        <taxon>Kribbellaceae</taxon>
        <taxon>Kribbella</taxon>
    </lineage>
</organism>
<proteinExistence type="predicted"/>
<dbReference type="RefSeq" id="WP_238165458.1">
    <property type="nucleotide sequence ID" value="NZ_SNWQ01000003.1"/>
</dbReference>